<dbReference type="EMBL" id="SLZY01000004">
    <property type="protein sequence ID" value="TCS72616.1"/>
    <property type="molecule type" value="Genomic_DNA"/>
</dbReference>
<keyword evidence="4" id="KW-0808">Transferase</keyword>
<sequence length="434" mass="48544">MSSQEESVLIDIAQLRVGLYISLDLGWMDHPFITNAFKISDEGQIQTLKRLGLKQIRYYPAKSSATPLERTKPAAPANQEAESPQESTAQPTAEEQAALEAKRLRVERLRQHRQSVLKCEKMLMESVNTIKYINQTLFSQPKECVASAAALINKMADSLLTEKDVAIYAMNDKVAGEDVYHHSLNVSVLAMLLAKEMTMHREEILLVGMGSLFHDIGKTKIPENLLRKTQPLTKPEQNFLAQHPIYGEEIGRGLGLAPGVIDIIRHHHETMDGSGYPDRLAGEAISRPTRLVAVVNTFDNLCNPVNPLNALTPYEAISSMFAKQRHLFDAEILKSFIHTMGVYPPGTVVRLSNEMWAIVTSVNTNKPLKPTVVVYDASIPKEEALLIDLEHEPALSISKTLRPAQLPPEIFDYLSPRRRITYYFDEASPSPNPM</sequence>
<feature type="compositionally biased region" description="Polar residues" evidence="1">
    <location>
        <begin position="80"/>
        <end position="93"/>
    </location>
</feature>
<evidence type="ECO:0000259" key="2">
    <source>
        <dbReference type="PROSITE" id="PS51831"/>
    </source>
</evidence>
<dbReference type="OrthoDB" id="9763857at2"/>
<dbReference type="Pfam" id="PF11871">
    <property type="entry name" value="DUF3391"/>
    <property type="match status" value="1"/>
</dbReference>
<evidence type="ECO:0000256" key="1">
    <source>
        <dbReference type="SAM" id="MobiDB-lite"/>
    </source>
</evidence>
<dbReference type="PROSITE" id="PS51832">
    <property type="entry name" value="HD_GYP"/>
    <property type="match status" value="1"/>
</dbReference>
<accession>A0A4R3JYA5</accession>
<dbReference type="RefSeq" id="WP_126462849.1">
    <property type="nucleotide sequence ID" value="NZ_AP018721.1"/>
</dbReference>
<protein>
    <submittedName>
        <fullName evidence="4">Putative nucleotidyltransferase with HDIG domain</fullName>
    </submittedName>
</protein>
<dbReference type="NCBIfam" id="TIGR00277">
    <property type="entry name" value="HDIG"/>
    <property type="match status" value="1"/>
</dbReference>
<dbReference type="PANTHER" id="PTHR43155">
    <property type="entry name" value="CYCLIC DI-GMP PHOSPHODIESTERASE PA4108-RELATED"/>
    <property type="match status" value="1"/>
</dbReference>
<dbReference type="InterPro" id="IPR021812">
    <property type="entry name" value="DUF3391"/>
</dbReference>
<dbReference type="Gene3D" id="1.10.3210.10">
    <property type="entry name" value="Hypothetical protein af1432"/>
    <property type="match status" value="1"/>
</dbReference>
<evidence type="ECO:0000313" key="4">
    <source>
        <dbReference type="EMBL" id="TCS72616.1"/>
    </source>
</evidence>
<dbReference type="GO" id="GO:0016740">
    <property type="term" value="F:transferase activity"/>
    <property type="evidence" value="ECO:0007669"/>
    <property type="project" value="UniProtKB-KW"/>
</dbReference>
<dbReference type="AlphaFoldDB" id="A0A4R3JYA5"/>
<dbReference type="CDD" id="cd00077">
    <property type="entry name" value="HDc"/>
    <property type="match status" value="1"/>
</dbReference>
<dbReference type="GO" id="GO:0008081">
    <property type="term" value="F:phosphoric diester hydrolase activity"/>
    <property type="evidence" value="ECO:0007669"/>
    <property type="project" value="UniProtKB-ARBA"/>
</dbReference>
<feature type="region of interest" description="Disordered" evidence="1">
    <location>
        <begin position="65"/>
        <end position="95"/>
    </location>
</feature>
<evidence type="ECO:0000313" key="5">
    <source>
        <dbReference type="Proteomes" id="UP000295135"/>
    </source>
</evidence>
<dbReference type="Pfam" id="PF13487">
    <property type="entry name" value="HD_5"/>
    <property type="match status" value="1"/>
</dbReference>
<comment type="caution">
    <text evidence="4">The sequence shown here is derived from an EMBL/GenBank/DDBJ whole genome shotgun (WGS) entry which is preliminary data.</text>
</comment>
<dbReference type="Proteomes" id="UP000295135">
    <property type="component" value="Unassembled WGS sequence"/>
</dbReference>
<name>A0A4R3JYA5_9PROT</name>
<proteinExistence type="predicted"/>
<dbReference type="SUPFAM" id="SSF109604">
    <property type="entry name" value="HD-domain/PDEase-like"/>
    <property type="match status" value="1"/>
</dbReference>
<feature type="domain" description="HD" evidence="2">
    <location>
        <begin position="179"/>
        <end position="301"/>
    </location>
</feature>
<keyword evidence="5" id="KW-1185">Reference proteome</keyword>
<reference evidence="4 5" key="1">
    <citation type="submission" date="2019-03" db="EMBL/GenBank/DDBJ databases">
        <title>Genomic Encyclopedia of Type Strains, Phase IV (KMG-IV): sequencing the most valuable type-strain genomes for metagenomic binning, comparative biology and taxonomic classification.</title>
        <authorList>
            <person name="Goeker M."/>
        </authorList>
    </citation>
    <scope>NUCLEOTIDE SEQUENCE [LARGE SCALE GENOMIC DNA]</scope>
    <source>
        <strain evidence="4 5">DSM 103923</strain>
    </source>
</reference>
<gene>
    <name evidence="4" type="ORF">EDC61_10426</name>
</gene>
<dbReference type="SMART" id="SM00471">
    <property type="entry name" value="HDc"/>
    <property type="match status" value="1"/>
</dbReference>
<evidence type="ECO:0000259" key="3">
    <source>
        <dbReference type="PROSITE" id="PS51832"/>
    </source>
</evidence>
<dbReference type="PROSITE" id="PS51831">
    <property type="entry name" value="HD"/>
    <property type="match status" value="1"/>
</dbReference>
<dbReference type="InterPro" id="IPR006674">
    <property type="entry name" value="HD_domain"/>
</dbReference>
<feature type="domain" description="HD-GYP" evidence="3">
    <location>
        <begin position="157"/>
        <end position="352"/>
    </location>
</feature>
<dbReference type="InterPro" id="IPR037522">
    <property type="entry name" value="HD_GYP_dom"/>
</dbReference>
<dbReference type="InterPro" id="IPR006675">
    <property type="entry name" value="HDIG_dom"/>
</dbReference>
<dbReference type="InterPro" id="IPR003607">
    <property type="entry name" value="HD/PDEase_dom"/>
</dbReference>
<organism evidence="4 5">
    <name type="scientific">Sulfuritortus calidifontis</name>
    <dbReference type="NCBI Taxonomy" id="1914471"/>
    <lineage>
        <taxon>Bacteria</taxon>
        <taxon>Pseudomonadati</taxon>
        <taxon>Pseudomonadota</taxon>
        <taxon>Betaproteobacteria</taxon>
        <taxon>Nitrosomonadales</taxon>
        <taxon>Thiobacillaceae</taxon>
        <taxon>Sulfuritortus</taxon>
    </lineage>
</organism>
<dbReference type="PANTHER" id="PTHR43155:SF2">
    <property type="entry name" value="CYCLIC DI-GMP PHOSPHODIESTERASE PA4108"/>
    <property type="match status" value="1"/>
</dbReference>